<keyword evidence="2" id="KW-0496">Mitochondrion</keyword>
<dbReference type="EMBL" id="MW307784">
    <property type="protein sequence ID" value="QVV25024.1"/>
    <property type="molecule type" value="Genomic_DNA"/>
</dbReference>
<keyword evidence="1" id="KW-1133">Transmembrane helix</keyword>
<proteinExistence type="predicted"/>
<keyword evidence="1" id="KW-0472">Membrane</keyword>
<keyword evidence="1" id="KW-0812">Transmembrane</keyword>
<evidence type="ECO:0000256" key="1">
    <source>
        <dbReference type="SAM" id="Phobius"/>
    </source>
</evidence>
<name>A0A8E7DMH2_9HYPO</name>
<feature type="transmembrane region" description="Helical" evidence="1">
    <location>
        <begin position="62"/>
        <end position="84"/>
    </location>
</feature>
<feature type="transmembrane region" description="Helical" evidence="1">
    <location>
        <begin position="20"/>
        <end position="42"/>
    </location>
</feature>
<accession>A0A8E7DMH2</accession>
<dbReference type="GeneID" id="73948986"/>
<protein>
    <submittedName>
        <fullName evidence="2">Uncharacterized protein</fullName>
    </submittedName>
</protein>
<feature type="transmembrane region" description="Helical" evidence="1">
    <location>
        <begin position="96"/>
        <end position="115"/>
    </location>
</feature>
<organism evidence="2">
    <name type="scientific">Fusarium musae</name>
    <dbReference type="NCBI Taxonomy" id="1042133"/>
    <lineage>
        <taxon>Eukaryota</taxon>
        <taxon>Fungi</taxon>
        <taxon>Dikarya</taxon>
        <taxon>Ascomycota</taxon>
        <taxon>Pezizomycotina</taxon>
        <taxon>Sordariomycetes</taxon>
        <taxon>Hypocreomycetidae</taxon>
        <taxon>Hypocreales</taxon>
        <taxon>Nectriaceae</taxon>
        <taxon>Fusarium</taxon>
    </lineage>
</organism>
<geneLocation type="mitochondrion" evidence="2"/>
<reference evidence="2" key="1">
    <citation type="submission" date="2020-11" db="EMBL/GenBank/DDBJ databases">
        <title>UIM_11-0508 mitochondrial DNA.</title>
        <authorList>
            <person name="Degradi L."/>
            <person name="Pasquali M."/>
            <person name="Tava V."/>
        </authorList>
    </citation>
    <scope>NUCLEOTIDE SEQUENCE</scope>
    <source>
        <strain evidence="2">IUM_11-0508</strain>
    </source>
</reference>
<sequence>MLLNAQSRLLVKYNLTSRIYEFKVILAYFLVKSTNLYFGRYIYKKLIYVKSGKVTSFNKDPIVLESSISPYLSFPLLIVTIPFYDIGWFLDKISHIHIEWIFLVIALLLNIYIFLMETNSNPPISSLKDANYTWDLLFRNPNPNRDYPLSRKIFIQITTNESVEPNKRCHYMGFPTREYNLTLHQEKILTDLLEKDISTCNLYTFGFRWAKKPSIRIHITQPCIYIKDTNIHPYADINMLQAAIKYETDKYGNASK</sequence>
<gene>
    <name evidence="2" type="primary">orf256</name>
</gene>
<dbReference type="AlphaFoldDB" id="A0A8E7DMH2"/>
<evidence type="ECO:0000313" key="2">
    <source>
        <dbReference type="EMBL" id="QVV25024.1"/>
    </source>
</evidence>
<dbReference type="RefSeq" id="YP_010444593.1">
    <property type="nucleotide sequence ID" value="NC_065326.1"/>
</dbReference>